<dbReference type="PANTHER" id="PTHR24148">
    <property type="entry name" value="ANKYRIN REPEAT DOMAIN-CONTAINING PROTEIN 39 HOMOLOG-RELATED"/>
    <property type="match status" value="1"/>
</dbReference>
<dbReference type="EMBL" id="KZ679266">
    <property type="protein sequence ID" value="PTB38212.1"/>
    <property type="molecule type" value="Genomic_DNA"/>
</dbReference>
<evidence type="ECO:0000313" key="4">
    <source>
        <dbReference type="Proteomes" id="UP000240493"/>
    </source>
</evidence>
<dbReference type="Proteomes" id="UP000240493">
    <property type="component" value="Unassembled WGS sequence"/>
</dbReference>
<dbReference type="AlphaFoldDB" id="A0A2T3Z060"/>
<dbReference type="PANTHER" id="PTHR24148:SF64">
    <property type="entry name" value="HETEROKARYON INCOMPATIBILITY DOMAIN-CONTAINING PROTEIN"/>
    <property type="match status" value="1"/>
</dbReference>
<name>A0A2T3Z060_TRIA4</name>
<organism evidence="3 4">
    <name type="scientific">Trichoderma asperellum (strain ATCC 204424 / CBS 433.97 / NBRC 101777)</name>
    <dbReference type="NCBI Taxonomy" id="1042311"/>
    <lineage>
        <taxon>Eukaryota</taxon>
        <taxon>Fungi</taxon>
        <taxon>Dikarya</taxon>
        <taxon>Ascomycota</taxon>
        <taxon>Pezizomycotina</taxon>
        <taxon>Sordariomycetes</taxon>
        <taxon>Hypocreomycetidae</taxon>
        <taxon>Hypocreales</taxon>
        <taxon>Hypocreaceae</taxon>
        <taxon>Trichoderma</taxon>
    </lineage>
</organism>
<dbReference type="OrthoDB" id="3553147at2759"/>
<dbReference type="InterPro" id="IPR052895">
    <property type="entry name" value="HetReg/Transcr_Mod"/>
</dbReference>
<evidence type="ECO:0000256" key="1">
    <source>
        <dbReference type="SAM" id="MobiDB-lite"/>
    </source>
</evidence>
<protein>
    <recommendedName>
        <fullName evidence="2">Heterokaryon incompatibility domain-containing protein</fullName>
    </recommendedName>
</protein>
<feature type="region of interest" description="Disordered" evidence="1">
    <location>
        <begin position="1"/>
        <end position="25"/>
    </location>
</feature>
<dbReference type="Pfam" id="PF26639">
    <property type="entry name" value="Het-6_barrel"/>
    <property type="match status" value="1"/>
</dbReference>
<keyword evidence="4" id="KW-1185">Reference proteome</keyword>
<sequence>MPGSDEAAEEYPEGGRDSASTDKYGYKPLTRPLEIRVLVLYPGEKGSPIKCSLQHSDLRSKKPGFEALSYVWGSPTVTNEITCDNRKRKVGRNLYDALERLRLPDKDRVLWIDALCINQSDNMEKTQQVRIMGNIYTRARRVLIWLGNRDDIQEGVGKLASRPANEKHTDWSPLKPVFINPLFIQAQSLLIWLGLEGAVNMGVAKLGKPQSSAKFDWSSLIPVVQSPWFTRVWCIQELVLASNPMIVTRDSMISWDKFAQAVLELRHQFDSYRMKTQYQSNESIENFYFLHDMRERRKMRRRERHSLLELLFLTRGFQTTDPRDKLFALIGLAGDVLSSDWEVTPNYNLSVDEVYRRFALWYLTRKRQFEVFSFGSNHDLPLSPQLESLPSWVPDLTRSDFTAPLPKLEYLSTNYIDMRYDVLKEFELRKKYFHEGIKIYHADLKYPWWALGRHSDFRPAQIAFSNGTAVIHVVGTKIGSLNALGTPFSQKTTIDTSILPQKTVKEIDAEDLRFSSNVLNTYGWLSETWGLVGENTLGDKYARLTRNTIDRVWRTMICCMTSGGENAQFTIYSRAAQSLYEKFVDRAQPFADITEDNGSTPTKVVPVNADRKNTSFKTISFTEDEIHKLLLIHMSVVKWHQGRRFAITDAGDFAAVPKAARNGDIICIFNGGRVPYVLRPCKNGHYTLVGECYVDGMMRGEVRDRFPRKMHETSFSIE</sequence>
<feature type="domain" description="Heterokaryon incompatibility" evidence="2">
    <location>
        <begin position="65"/>
        <end position="237"/>
    </location>
</feature>
<reference evidence="3 4" key="1">
    <citation type="submission" date="2016-07" db="EMBL/GenBank/DDBJ databases">
        <title>Multiple horizontal gene transfer events from other fungi enriched the ability of initially mycotrophic Trichoderma (Ascomycota) to feed on dead plant biomass.</title>
        <authorList>
            <consortium name="DOE Joint Genome Institute"/>
            <person name="Aerts A."/>
            <person name="Atanasova L."/>
            <person name="Chenthamara K."/>
            <person name="Zhang J."/>
            <person name="Grujic M."/>
            <person name="Henrissat B."/>
            <person name="Kuo A."/>
            <person name="Salamov A."/>
            <person name="Lipzen A."/>
            <person name="Labutti K."/>
            <person name="Barry K."/>
            <person name="Miao Y."/>
            <person name="Rahimi M.J."/>
            <person name="Shen Q."/>
            <person name="Grigoriev I.V."/>
            <person name="Kubicek C.P."/>
            <person name="Druzhinina I.S."/>
        </authorList>
    </citation>
    <scope>NUCLEOTIDE SEQUENCE [LARGE SCALE GENOMIC DNA]</scope>
    <source>
        <strain evidence="3 4">CBS 433.97</strain>
    </source>
</reference>
<gene>
    <name evidence="3" type="ORF">M441DRAFT_71670</name>
</gene>
<evidence type="ECO:0000259" key="2">
    <source>
        <dbReference type="Pfam" id="PF06985"/>
    </source>
</evidence>
<evidence type="ECO:0000313" key="3">
    <source>
        <dbReference type="EMBL" id="PTB38212.1"/>
    </source>
</evidence>
<accession>A0A2T3Z060</accession>
<dbReference type="Pfam" id="PF06985">
    <property type="entry name" value="HET"/>
    <property type="match status" value="1"/>
</dbReference>
<feature type="compositionally biased region" description="Acidic residues" evidence="1">
    <location>
        <begin position="1"/>
        <end position="12"/>
    </location>
</feature>
<dbReference type="InterPro" id="IPR010730">
    <property type="entry name" value="HET"/>
</dbReference>
<proteinExistence type="predicted"/>